<evidence type="ECO:0008006" key="2">
    <source>
        <dbReference type="Google" id="ProtNLM"/>
    </source>
</evidence>
<accession>A0AAU7PPR4</accession>
<evidence type="ECO:0000313" key="1">
    <source>
        <dbReference type="EMBL" id="XBS54072.1"/>
    </source>
</evidence>
<proteinExistence type="predicted"/>
<dbReference type="RefSeq" id="WP_349946474.1">
    <property type="nucleotide sequence ID" value="NZ_CP157940.1"/>
</dbReference>
<gene>
    <name evidence="1" type="ORF">ABFV83_20140</name>
</gene>
<dbReference type="EMBL" id="CP157940">
    <property type="protein sequence ID" value="XBS54072.1"/>
    <property type="molecule type" value="Genomic_DNA"/>
</dbReference>
<name>A0AAU7PPR4_9FIRM</name>
<sequence>MKKIKMQTKIIRSGQVIEETYEIDNSVSEKVYAENLINNFNSTLWPNESPRELLSVIVIEENGESRKEHSWEKQNLVTIRRAGQLYDTYKCTYCGITAKRYGVGQIVHDKRYSAEKYKYCK</sequence>
<protein>
    <recommendedName>
        <fullName evidence="2">HNH endonuclease</fullName>
    </recommendedName>
</protein>
<reference evidence="1" key="1">
    <citation type="submission" date="2024-06" db="EMBL/GenBank/DDBJ databases">
        <title>Lacrimispora cavernae sp. nov., a novel anaerobe isolated from bat guano pile inside a cave.</title>
        <authorList>
            <person name="Miller S.L."/>
            <person name="Lu N."/>
            <person name="King J."/>
            <person name="Sankaranarayanan K."/>
            <person name="Lawson P.A."/>
        </authorList>
    </citation>
    <scope>NUCLEOTIDE SEQUENCE</scope>
    <source>
        <strain evidence="1">BS-2</strain>
    </source>
</reference>
<organism evidence="1">
    <name type="scientific">Lacrimispora sp. BS-2</name>
    <dbReference type="NCBI Taxonomy" id="3151850"/>
    <lineage>
        <taxon>Bacteria</taxon>
        <taxon>Bacillati</taxon>
        <taxon>Bacillota</taxon>
        <taxon>Clostridia</taxon>
        <taxon>Lachnospirales</taxon>
        <taxon>Lachnospiraceae</taxon>
        <taxon>Lacrimispora</taxon>
    </lineage>
</organism>
<dbReference type="AlphaFoldDB" id="A0AAU7PPR4"/>